<dbReference type="Proteomes" id="UP000663855">
    <property type="component" value="Unassembled WGS sequence"/>
</dbReference>
<reference evidence="3" key="1">
    <citation type="submission" date="2021-02" db="EMBL/GenBank/DDBJ databases">
        <authorList>
            <person name="Nowell W R."/>
        </authorList>
    </citation>
    <scope>NUCLEOTIDE SEQUENCE</scope>
</reference>
<dbReference type="Proteomes" id="UP000676336">
    <property type="component" value="Unassembled WGS sequence"/>
</dbReference>
<proteinExistence type="predicted"/>
<accession>A0A816UQB3</accession>
<comment type="caution">
    <text evidence="3">The sequence shown here is derived from an EMBL/GenBank/DDBJ whole genome shotgun (WGS) entry which is preliminary data.</text>
</comment>
<dbReference type="EMBL" id="CAJNOV010010267">
    <property type="protein sequence ID" value="CAF1399625.1"/>
    <property type="molecule type" value="Genomic_DNA"/>
</dbReference>
<feature type="region of interest" description="Disordered" evidence="1">
    <location>
        <begin position="125"/>
        <end position="166"/>
    </location>
</feature>
<feature type="region of interest" description="Disordered" evidence="1">
    <location>
        <begin position="96"/>
        <end position="115"/>
    </location>
</feature>
<protein>
    <submittedName>
        <fullName evidence="3">Uncharacterized protein</fullName>
    </submittedName>
</protein>
<evidence type="ECO:0000313" key="3">
    <source>
        <dbReference type="EMBL" id="CAF2114835.1"/>
    </source>
</evidence>
<evidence type="ECO:0000313" key="5">
    <source>
        <dbReference type="Proteomes" id="UP000663824"/>
    </source>
</evidence>
<evidence type="ECO:0000313" key="2">
    <source>
        <dbReference type="EMBL" id="CAF1399625.1"/>
    </source>
</evidence>
<evidence type="ECO:0000313" key="4">
    <source>
        <dbReference type="EMBL" id="CAF4062365.1"/>
    </source>
</evidence>
<evidence type="ECO:0000256" key="1">
    <source>
        <dbReference type="SAM" id="MobiDB-lite"/>
    </source>
</evidence>
<dbReference type="EMBL" id="CAJOBI010006515">
    <property type="protein sequence ID" value="CAF4062365.1"/>
    <property type="molecule type" value="Genomic_DNA"/>
</dbReference>
<feature type="compositionally biased region" description="Polar residues" evidence="1">
    <location>
        <begin position="133"/>
        <end position="147"/>
    </location>
</feature>
<name>A0A816UQB3_9BILA</name>
<sequence length="361" mass="41315">MSSRKIFNGGHQDETLEERLNKRRHMHNRGFLDRKSLNDESETILNYYSPTKTQSLDRLSSKRTISSNSPVRCIDQQKSSLIINENLVLPSIENSSLKTNHTPANDKIESSPHLPYLSKNQSIDFENEKQDSTKSLPSIEQQSNEKSIITERIVPSPVKPSTTVEKSDWIQQEIEQHSTSDHDEKSAIRKDNDASILPPIIASATTEKSDWIQQEIEQHSTSDHDEKSAIRKENDASILPPIIPCETTEKSNAITQETFENPDCKRNKEVSRAAFSHPQSNTDRQEKYSNYSSFALKPITRTTSEQIISKNKSDHQLINPKELKVNHLALSYLFSKRFVDIESDRTSSLDREQAQQKTIWD</sequence>
<dbReference type="EMBL" id="CAJNRE010012938">
    <property type="protein sequence ID" value="CAF2114835.1"/>
    <property type="molecule type" value="Genomic_DNA"/>
</dbReference>
<organism evidence="3 5">
    <name type="scientific">Rotaria magnacalcarata</name>
    <dbReference type="NCBI Taxonomy" id="392030"/>
    <lineage>
        <taxon>Eukaryota</taxon>
        <taxon>Metazoa</taxon>
        <taxon>Spiralia</taxon>
        <taxon>Gnathifera</taxon>
        <taxon>Rotifera</taxon>
        <taxon>Eurotatoria</taxon>
        <taxon>Bdelloidea</taxon>
        <taxon>Philodinida</taxon>
        <taxon>Philodinidae</taxon>
        <taxon>Rotaria</taxon>
    </lineage>
</organism>
<gene>
    <name evidence="2" type="ORF">CJN711_LOCUS21901</name>
    <name evidence="3" type="ORF">MBJ925_LOCUS24745</name>
    <name evidence="4" type="ORF">SMN809_LOCUS15265</name>
</gene>
<dbReference type="Proteomes" id="UP000663824">
    <property type="component" value="Unassembled WGS sequence"/>
</dbReference>
<dbReference type="AlphaFoldDB" id="A0A816UQB3"/>